<dbReference type="Proteomes" id="UP000242877">
    <property type="component" value="Unassembled WGS sequence"/>
</dbReference>
<comment type="caution">
    <text evidence="7">The sequence shown here is derived from an EMBL/GenBank/DDBJ whole genome shotgun (WGS) entry which is preliminary data.</text>
</comment>
<keyword evidence="3 6" id="KW-0812">Transmembrane</keyword>
<reference evidence="7 8" key="1">
    <citation type="journal article" date="2016" name="Genome Biol. Evol.">
        <title>Divergent and convergent evolution of fungal pathogenicity.</title>
        <authorList>
            <person name="Shang Y."/>
            <person name="Xiao G."/>
            <person name="Zheng P."/>
            <person name="Cen K."/>
            <person name="Zhan S."/>
            <person name="Wang C."/>
        </authorList>
    </citation>
    <scope>NUCLEOTIDE SEQUENCE [LARGE SCALE GENOMIC DNA]</scope>
    <source>
        <strain evidence="7 8">ARSEF 7405</strain>
    </source>
</reference>
<evidence type="ECO:0000256" key="4">
    <source>
        <dbReference type="ARBA" id="ARBA00022989"/>
    </source>
</evidence>
<proteinExistence type="inferred from homology"/>
<evidence type="ECO:0000313" key="8">
    <source>
        <dbReference type="Proteomes" id="UP000242877"/>
    </source>
</evidence>
<organism evidence="7 8">
    <name type="scientific">Ascosphaera apis ARSEF 7405</name>
    <dbReference type="NCBI Taxonomy" id="392613"/>
    <lineage>
        <taxon>Eukaryota</taxon>
        <taxon>Fungi</taxon>
        <taxon>Dikarya</taxon>
        <taxon>Ascomycota</taxon>
        <taxon>Pezizomycotina</taxon>
        <taxon>Eurotiomycetes</taxon>
        <taxon>Eurotiomycetidae</taxon>
        <taxon>Onygenales</taxon>
        <taxon>Ascosphaeraceae</taxon>
        <taxon>Ascosphaera</taxon>
    </lineage>
</organism>
<evidence type="ECO:0000256" key="6">
    <source>
        <dbReference type="RuleBase" id="RU368066"/>
    </source>
</evidence>
<feature type="transmembrane region" description="Helical" evidence="6">
    <location>
        <begin position="79"/>
        <end position="99"/>
    </location>
</feature>
<comment type="similarity">
    <text evidence="2 6">Belongs to the CTL (choline transporter-like) family.</text>
</comment>
<keyword evidence="8" id="KW-1185">Reference proteome</keyword>
<accession>A0A168CWE1</accession>
<evidence type="ECO:0000256" key="5">
    <source>
        <dbReference type="ARBA" id="ARBA00023136"/>
    </source>
</evidence>
<comment type="caution">
    <text evidence="6">Lacks conserved residue(s) required for the propagation of feature annotation.</text>
</comment>
<evidence type="ECO:0000256" key="2">
    <source>
        <dbReference type="ARBA" id="ARBA00007168"/>
    </source>
</evidence>
<dbReference type="PANTHER" id="PTHR12385">
    <property type="entry name" value="CHOLINE TRANSPORTER-LIKE (SLC FAMILY 44)"/>
    <property type="match status" value="1"/>
</dbReference>
<name>A0A168CWE1_9EURO</name>
<dbReference type="GO" id="GO:0005886">
    <property type="term" value="C:plasma membrane"/>
    <property type="evidence" value="ECO:0007669"/>
    <property type="project" value="UniProtKB-SubCell"/>
</dbReference>
<feature type="transmembrane region" description="Helical" evidence="6">
    <location>
        <begin position="293"/>
        <end position="321"/>
    </location>
</feature>
<evidence type="ECO:0000256" key="3">
    <source>
        <dbReference type="ARBA" id="ARBA00022692"/>
    </source>
</evidence>
<comment type="function">
    <text evidence="6">Probably involved in transport through the plasma membrane.</text>
</comment>
<evidence type="ECO:0000313" key="7">
    <source>
        <dbReference type="EMBL" id="KZZ97087.1"/>
    </source>
</evidence>
<dbReference type="GO" id="GO:0022857">
    <property type="term" value="F:transmembrane transporter activity"/>
    <property type="evidence" value="ECO:0007669"/>
    <property type="project" value="UniProtKB-UniRule"/>
</dbReference>
<gene>
    <name evidence="7" type="ORF">AAP_00730</name>
</gene>
<evidence type="ECO:0000256" key="1">
    <source>
        <dbReference type="ARBA" id="ARBA00004141"/>
    </source>
</evidence>
<dbReference type="AlphaFoldDB" id="A0A168CWE1"/>
<protein>
    <recommendedName>
        <fullName evidence="6">Protein PNS1</fullName>
    </recommendedName>
</protein>
<dbReference type="PANTHER" id="PTHR12385:SF88">
    <property type="entry name" value="CHOLINE TRANSPORTER-LIKE PROTEIN CTL1"/>
    <property type="match status" value="1"/>
</dbReference>
<dbReference type="InterPro" id="IPR007603">
    <property type="entry name" value="Choline_transptr-like"/>
</dbReference>
<feature type="transmembrane region" description="Helical" evidence="6">
    <location>
        <begin position="263"/>
        <end position="281"/>
    </location>
</feature>
<dbReference type="OrthoDB" id="420519at2759"/>
<comment type="subcellular location">
    <subcellularLocation>
        <location evidence="6">Cell membrane</location>
        <topology evidence="6">Multi-pass membrane protein</topology>
    </subcellularLocation>
    <subcellularLocation>
        <location evidence="1">Membrane</location>
        <topology evidence="1">Multi-pass membrane protein</topology>
    </subcellularLocation>
</comment>
<dbReference type="VEuPathDB" id="FungiDB:AAP_00730"/>
<dbReference type="Pfam" id="PF04515">
    <property type="entry name" value="Choline_transpo"/>
    <property type="match status" value="1"/>
</dbReference>
<sequence length="377" mass="40838">MRWGSLVPAIVATLWAYTVLRTRHATGRAISILSFSCRILSANPALLPLGFATLAATVIWTWLWTLMFTRVFLGGHLSMVNHIFIIDLGTWWLGAYFVLTHLWCLGVISGIQRAVTAATVSQWYFHRLIAPSPSSWQIVQAAFSHSLGMLFGTICLSSLLSLLIRLPLLILPRRCASILSLAAYSCVPTPLVTLTNPLTITHASVHSLPLMISARSLSQLTFLTPEGAAAAPHYRHAFAYANDGNGGLAPYRMAKLFLHANRLIMSLSLGFGGWVISARSLQIPGDGNTRGSMYAYVVGLVAGVIGWGVLGAIEGILAVIVDAAIICWASEVGVEGREARYCREAGEIFGSGQDELLMRQTHDIGECDAGANSWRAF</sequence>
<keyword evidence="5 6" id="KW-0472">Membrane</keyword>
<dbReference type="EMBL" id="AZGZ01000002">
    <property type="protein sequence ID" value="KZZ97087.1"/>
    <property type="molecule type" value="Genomic_DNA"/>
</dbReference>
<feature type="transmembrane region" description="Helical" evidence="6">
    <location>
        <begin position="45"/>
        <end position="67"/>
    </location>
</feature>
<keyword evidence="4 6" id="KW-1133">Transmembrane helix</keyword>